<dbReference type="Proteomes" id="UP000198729">
    <property type="component" value="Unassembled WGS sequence"/>
</dbReference>
<dbReference type="Pfam" id="PF07027">
    <property type="entry name" value="DUF1318"/>
    <property type="match status" value="1"/>
</dbReference>
<reference evidence="2 3" key="1">
    <citation type="submission" date="2016-10" db="EMBL/GenBank/DDBJ databases">
        <authorList>
            <person name="de Groot N.N."/>
        </authorList>
    </citation>
    <scope>NUCLEOTIDE SEQUENCE [LARGE SCALE GENOMIC DNA]</scope>
    <source>
        <strain evidence="2">1</strain>
    </source>
</reference>
<protein>
    <recommendedName>
        <fullName evidence="4">DUF1318 domain-containing protein</fullName>
    </recommendedName>
</protein>
<sequence>MYLAIFRSLSLFLLFLPITGHAQNANIEIDTPAIASLEQSMQRRHAQLQPYYDNGAVGLTRDGSVALRDANSVPLAVRQSVNALVAAENQDRSALYREIARANSHPEWEKDIRSTFSQRWISLARPGWWYQQADGSWRQK</sequence>
<feature type="signal peptide" evidence="1">
    <location>
        <begin position="1"/>
        <end position="22"/>
    </location>
</feature>
<evidence type="ECO:0008006" key="4">
    <source>
        <dbReference type="Google" id="ProtNLM"/>
    </source>
</evidence>
<feature type="chain" id="PRO_5011579776" description="DUF1318 domain-containing protein" evidence="1">
    <location>
        <begin position="23"/>
        <end position="140"/>
    </location>
</feature>
<evidence type="ECO:0000313" key="3">
    <source>
        <dbReference type="Proteomes" id="UP000198729"/>
    </source>
</evidence>
<proteinExistence type="predicted"/>
<evidence type="ECO:0000256" key="1">
    <source>
        <dbReference type="SAM" id="SignalP"/>
    </source>
</evidence>
<evidence type="ECO:0000313" key="2">
    <source>
        <dbReference type="EMBL" id="SCZ86466.1"/>
    </source>
</evidence>
<dbReference type="OrthoDB" id="8526313at2"/>
<accession>A0A1G5SGZ1</accession>
<keyword evidence="1" id="KW-0732">Signal</keyword>
<dbReference type="RefSeq" id="WP_090287519.1">
    <property type="nucleotide sequence ID" value="NZ_FMWO01000065.1"/>
</dbReference>
<dbReference type="AlphaFoldDB" id="A0A1G5SGZ1"/>
<dbReference type="PIRSF" id="PIRSF025560">
    <property type="entry name" value="UCP025560"/>
    <property type="match status" value="1"/>
</dbReference>
<keyword evidence="3" id="KW-1185">Reference proteome</keyword>
<gene>
    <name evidence="2" type="ORF">NSMM_560005</name>
</gene>
<dbReference type="STRING" id="51642.NSMM_560005"/>
<dbReference type="EMBL" id="FMWO01000065">
    <property type="protein sequence ID" value="SCZ86466.1"/>
    <property type="molecule type" value="Genomic_DNA"/>
</dbReference>
<name>A0A1G5SGZ1_9PROT</name>
<dbReference type="InterPro" id="IPR008309">
    <property type="entry name" value="YdbL"/>
</dbReference>
<organism evidence="2 3">
    <name type="scientific">Nitrosomonas mobilis</name>
    <dbReference type="NCBI Taxonomy" id="51642"/>
    <lineage>
        <taxon>Bacteria</taxon>
        <taxon>Pseudomonadati</taxon>
        <taxon>Pseudomonadota</taxon>
        <taxon>Betaproteobacteria</taxon>
        <taxon>Nitrosomonadales</taxon>
        <taxon>Nitrosomonadaceae</taxon>
        <taxon>Nitrosomonas</taxon>
    </lineage>
</organism>